<dbReference type="Proteomes" id="UP000192569">
    <property type="component" value="Chromosome I"/>
</dbReference>
<keyword evidence="1" id="KW-0812">Transmembrane</keyword>
<dbReference type="PANTHER" id="PTHR38812">
    <property type="entry name" value="MU-LIKE PROPHAGE FLUMU PROTEIN GP42"/>
    <property type="match status" value="1"/>
</dbReference>
<protein>
    <submittedName>
        <fullName evidence="3">Tape measure domain-containing protein</fullName>
    </submittedName>
</protein>
<dbReference type="Pfam" id="PF20155">
    <property type="entry name" value="TMP_3"/>
    <property type="match status" value="1"/>
</dbReference>
<reference evidence="3 4" key="1">
    <citation type="submission" date="2017-04" db="EMBL/GenBank/DDBJ databases">
        <authorList>
            <person name="Afonso C.L."/>
            <person name="Miller P.J."/>
            <person name="Scott M.A."/>
            <person name="Spackman E."/>
            <person name="Goraichik I."/>
            <person name="Dimitrov K.M."/>
            <person name="Suarez D.L."/>
            <person name="Swayne D.E."/>
        </authorList>
    </citation>
    <scope>NUCLEOTIDE SEQUENCE [LARGE SCALE GENOMIC DNA]</scope>
    <source>
        <strain evidence="3 4">ToBE</strain>
    </source>
</reference>
<keyword evidence="4" id="KW-1185">Reference proteome</keyword>
<dbReference type="AlphaFoldDB" id="A0A1W1VWQ4"/>
<evidence type="ECO:0000313" key="4">
    <source>
        <dbReference type="Proteomes" id="UP000192569"/>
    </source>
</evidence>
<dbReference type="PANTHER" id="PTHR38812:SF2">
    <property type="entry name" value="MU-LIKE PROPHAGE FLUMU PROTEIN GP42"/>
    <property type="match status" value="1"/>
</dbReference>
<proteinExistence type="predicted"/>
<dbReference type="NCBIfam" id="TIGR02675">
    <property type="entry name" value="tape_meas_nterm"/>
    <property type="match status" value="1"/>
</dbReference>
<evidence type="ECO:0000259" key="2">
    <source>
        <dbReference type="Pfam" id="PF20155"/>
    </source>
</evidence>
<evidence type="ECO:0000313" key="3">
    <source>
        <dbReference type="EMBL" id="SMB97758.1"/>
    </source>
</evidence>
<keyword evidence="1" id="KW-1133">Transmembrane helix</keyword>
<keyword evidence="1" id="KW-0472">Membrane</keyword>
<sequence>MTVGELLVKLGADFSQYNKDLAQAEKQAKAAGLRIGDIFRNALSFTLGIGLFEAIRRGFQSIVGEAVNFNAMMEQAQIGFTTMLGSAEKAQAFLQEMADFAAKTPFEYPDLLEAAKRMMAMGFAAHEVLPTLQAVGDAAAGLGLGKEGINRITIALGQMRAKAKVSAEEMMQLTEAGIPAWEILAEAMGKSTAEVMKLSEKGFIPASQAIQILIEGMEKRFPKMMENMQDTWEGVTSTIKDVWRMTIGALTSNLFKGIVSWLQKVRDFATEFYNTFRQFGLQAALAKSFGPEFTATVNMAVAALQGFWNTAKAVLGTIARYWAVIKPIVLGALAAFLSFRLVNWVFGLAAKAVAQFTFITAVMRGEAVATSGILNFLARAVQIYRLQLHLASMAGVQHIGILQALRIALYSVWSALGPLGWAILGISAVVTAGIILWGKYAASVERANLQRILAAVQGQQNELADTGQQVAQSSGEAADALKDQADATKKAGKEAGKNIQSFDEVHQIIEDTADAAKDVAAGLGEMTMPTLETPGAMALPGIDTSALEQVKPTLAGFWEWIKQGFYNAWESIKNAVVGAWQWIVNKTRPIWEPVSNFFKGLWDGIKAVAILAWEGLSSALSDIWQAIKNAAIVTWNSLGNVLSTTWQAIANIGIGLWQIFSGALGQIWNAIQITAQTIWEAVKNYIISTWNNIQLTAITIWNAIGTFLNTIWNNTLMLASIIWQAIRDLILGKIDLRTAVSTIWVAIQGFLAGNWSALKTLATTIWTAIAQFITTQWALISQLTTTIWTAITTFLAETWATIREATAQAWELIKANILMVWDILKASAVATWEAIKAAILTPINYLKGALDAAWAWIRDKLVGVWGTIRTAAWEKWEGVKDVIKGAINGIIAIINKFIRAFNRIEIRIPRIEIPFIGTVGGWSIRMPQIPEIPYLAEGGLVTAPTLTMLGERGPEAVIPLSRSGFADDLASAIYQAAYSAIRDAMRVVQAEGATQREIILEIDGKRLGRAILPGIIAEAQRTGIPVVLRSV</sequence>
<feature type="transmembrane region" description="Helical" evidence="1">
    <location>
        <begin position="419"/>
        <end position="442"/>
    </location>
</feature>
<dbReference type="InterPro" id="IPR053058">
    <property type="entry name" value="Mulikevirus_tape_measure"/>
</dbReference>
<feature type="transmembrane region" description="Helical" evidence="1">
    <location>
        <begin position="328"/>
        <end position="350"/>
    </location>
</feature>
<dbReference type="EMBL" id="LT838272">
    <property type="protein sequence ID" value="SMB97758.1"/>
    <property type="molecule type" value="Genomic_DNA"/>
</dbReference>
<dbReference type="InterPro" id="IPR013491">
    <property type="entry name" value="Tape_meas_N"/>
</dbReference>
<gene>
    <name evidence="3" type="ORF">SAMN00808754_1935</name>
</gene>
<dbReference type="Gene3D" id="1.20.120.20">
    <property type="entry name" value="Apolipoprotein"/>
    <property type="match status" value="1"/>
</dbReference>
<dbReference type="STRING" id="698762.SAMN00808754_1935"/>
<name>A0A1W1VWQ4_9FIRM</name>
<feature type="domain" description="Tape measure protein N-terminal" evidence="2">
    <location>
        <begin position="65"/>
        <end position="250"/>
    </location>
</feature>
<organism evidence="3 4">
    <name type="scientific">Thermanaeromonas toyohensis ToBE</name>
    <dbReference type="NCBI Taxonomy" id="698762"/>
    <lineage>
        <taxon>Bacteria</taxon>
        <taxon>Bacillati</taxon>
        <taxon>Bacillota</taxon>
        <taxon>Clostridia</taxon>
        <taxon>Neomoorellales</taxon>
        <taxon>Neomoorellaceae</taxon>
        <taxon>Thermanaeromonas</taxon>
    </lineage>
</organism>
<accession>A0A1W1VWQ4</accession>
<evidence type="ECO:0000256" key="1">
    <source>
        <dbReference type="SAM" id="Phobius"/>
    </source>
</evidence>